<keyword evidence="2" id="KW-0812">Transmembrane</keyword>
<name>A0A0K2UB14_LEPSM</name>
<evidence type="ECO:0000313" key="3">
    <source>
        <dbReference type="EMBL" id="CDW35414.1"/>
    </source>
</evidence>
<feature type="transmembrane region" description="Helical" evidence="2">
    <location>
        <begin position="39"/>
        <end position="64"/>
    </location>
</feature>
<feature type="region of interest" description="Disordered" evidence="1">
    <location>
        <begin position="1"/>
        <end position="27"/>
    </location>
</feature>
<proteinExistence type="predicted"/>
<feature type="region of interest" description="Disordered" evidence="1">
    <location>
        <begin position="173"/>
        <end position="212"/>
    </location>
</feature>
<evidence type="ECO:0000256" key="1">
    <source>
        <dbReference type="SAM" id="MobiDB-lite"/>
    </source>
</evidence>
<feature type="compositionally biased region" description="Polar residues" evidence="1">
    <location>
        <begin position="1"/>
        <end position="19"/>
    </location>
</feature>
<protein>
    <submittedName>
        <fullName evidence="3">Uncharacterized protein</fullName>
    </submittedName>
</protein>
<keyword evidence="2" id="KW-1133">Transmembrane helix</keyword>
<organism evidence="3">
    <name type="scientific">Lepeophtheirus salmonis</name>
    <name type="common">Salmon louse</name>
    <name type="synonym">Caligus salmonis</name>
    <dbReference type="NCBI Taxonomy" id="72036"/>
    <lineage>
        <taxon>Eukaryota</taxon>
        <taxon>Metazoa</taxon>
        <taxon>Ecdysozoa</taxon>
        <taxon>Arthropoda</taxon>
        <taxon>Crustacea</taxon>
        <taxon>Multicrustacea</taxon>
        <taxon>Hexanauplia</taxon>
        <taxon>Copepoda</taxon>
        <taxon>Siphonostomatoida</taxon>
        <taxon>Caligidae</taxon>
        <taxon>Lepeophtheirus</taxon>
    </lineage>
</organism>
<feature type="compositionally biased region" description="Low complexity" evidence="1">
    <location>
        <begin position="178"/>
        <end position="203"/>
    </location>
</feature>
<dbReference type="EMBL" id="HACA01018053">
    <property type="protein sequence ID" value="CDW35414.1"/>
    <property type="molecule type" value="Transcribed_RNA"/>
</dbReference>
<sequence>MESNNSFYQSKPHITNNNASSSLSDPDSEHSLIQNYEDFYNGIALGILITGILILAFIIVFYYIKNKDQESLCRSNTWTDENGVSRGVRTAEDRDDLRRMSSDPPPSYVETVCRADPPAYKESLMQQELNPEVNLEWANRQASGNLDKEIQEVVLQRVNSCTHGKLYSLIIQEESRSEGSSSSSGTSRRGSNESNNSTSTRTGPRIPYALQL</sequence>
<dbReference type="AlphaFoldDB" id="A0A0K2UB14"/>
<keyword evidence="2" id="KW-0472">Membrane</keyword>
<accession>A0A0K2UB14</accession>
<reference evidence="3" key="1">
    <citation type="submission" date="2014-05" db="EMBL/GenBank/DDBJ databases">
        <authorList>
            <person name="Chronopoulou M."/>
        </authorList>
    </citation>
    <scope>NUCLEOTIDE SEQUENCE</scope>
    <source>
        <tissue evidence="3">Whole organism</tissue>
    </source>
</reference>
<evidence type="ECO:0000256" key="2">
    <source>
        <dbReference type="SAM" id="Phobius"/>
    </source>
</evidence>